<dbReference type="EMBL" id="SSTE01017321">
    <property type="protein sequence ID" value="KAA0040499.1"/>
    <property type="molecule type" value="Genomic_DNA"/>
</dbReference>
<dbReference type="Pfam" id="PF24626">
    <property type="entry name" value="SH3_Tf2-1"/>
    <property type="match status" value="1"/>
</dbReference>
<evidence type="ECO:0000313" key="5">
    <source>
        <dbReference type="Proteomes" id="UP000321947"/>
    </source>
</evidence>
<organism evidence="2 4">
    <name type="scientific">Cucumis melo var. makuwa</name>
    <name type="common">Oriental melon</name>
    <dbReference type="NCBI Taxonomy" id="1194695"/>
    <lineage>
        <taxon>Eukaryota</taxon>
        <taxon>Viridiplantae</taxon>
        <taxon>Streptophyta</taxon>
        <taxon>Embryophyta</taxon>
        <taxon>Tracheophyta</taxon>
        <taxon>Spermatophyta</taxon>
        <taxon>Magnoliopsida</taxon>
        <taxon>eudicotyledons</taxon>
        <taxon>Gunneridae</taxon>
        <taxon>Pentapetalae</taxon>
        <taxon>rosids</taxon>
        <taxon>fabids</taxon>
        <taxon>Cucurbitales</taxon>
        <taxon>Cucurbitaceae</taxon>
        <taxon>Benincaseae</taxon>
        <taxon>Cucumis</taxon>
    </lineage>
</organism>
<dbReference type="InterPro" id="IPR043502">
    <property type="entry name" value="DNA/RNA_pol_sf"/>
</dbReference>
<dbReference type="AlphaFoldDB" id="A0A5A7TGW3"/>
<evidence type="ECO:0000313" key="3">
    <source>
        <dbReference type="EMBL" id="TYK23463.1"/>
    </source>
</evidence>
<accession>A0A5A7TGW3</accession>
<feature type="domain" description="Tf2-1-like SH3-like" evidence="1">
    <location>
        <begin position="179"/>
        <end position="228"/>
    </location>
</feature>
<protein>
    <submittedName>
        <fullName evidence="2">Transposon Ty3-G Gag-Pol polyprotein</fullName>
    </submittedName>
</protein>
<dbReference type="PANTHER" id="PTHR46148">
    <property type="entry name" value="CHROMO DOMAIN-CONTAINING PROTEIN"/>
    <property type="match status" value="1"/>
</dbReference>
<dbReference type="EMBL" id="SSTD01004491">
    <property type="protein sequence ID" value="TYK23463.1"/>
    <property type="molecule type" value="Genomic_DNA"/>
</dbReference>
<evidence type="ECO:0000313" key="2">
    <source>
        <dbReference type="EMBL" id="KAA0040499.1"/>
    </source>
</evidence>
<gene>
    <name evidence="3" type="ORF">E5676_scaffold278G00250</name>
    <name evidence="2" type="ORF">E6C27_scaffold262G00440</name>
</gene>
<proteinExistence type="predicted"/>
<name>A0A5A7TGW3_CUCMM</name>
<dbReference type="InterPro" id="IPR056924">
    <property type="entry name" value="SH3_Tf2-1"/>
</dbReference>
<dbReference type="Proteomes" id="UP000321947">
    <property type="component" value="Unassembled WGS sequence"/>
</dbReference>
<dbReference type="PANTHER" id="PTHR46148:SF52">
    <property type="entry name" value="OS04G0603800 PROTEIN"/>
    <property type="match status" value="1"/>
</dbReference>
<dbReference type="Proteomes" id="UP000321393">
    <property type="component" value="Unassembled WGS sequence"/>
</dbReference>
<dbReference type="OrthoDB" id="116216at2759"/>
<sequence length="293" mass="33299">MEGYIEPEDPSMTLINIVEGAAAVDVRPYQYAHHQQNEIEKIVDDMLQAGIIQPSTSLYSSPALSGEIEGNDRIPSTNEPPRIERVPQINKLLPAFCCQLWEFNSTINSTPSVPCLVDIEVVKAEVMKDLKLLTIWNRLHEDPDYILKFSIHQGTLQYKGKVFYIRTNVCKGNYIGKVAKKRNEKLTPKFFGPYKMIEKIGQVAYKLELPSEATIHPVIHVSQLKKFVGDMQIIQPRPPILTDNFEWLVEPKDIVGFHRNLQTQDVELLGDDVRSPILLKYSRRGKKGSTGES</sequence>
<dbReference type="SUPFAM" id="SSF56672">
    <property type="entry name" value="DNA/RNA polymerases"/>
    <property type="match status" value="1"/>
</dbReference>
<reference evidence="4 5" key="1">
    <citation type="submission" date="2019-08" db="EMBL/GenBank/DDBJ databases">
        <title>Draft genome sequences of two oriental melons (Cucumis melo L. var makuwa).</title>
        <authorList>
            <person name="Kwon S.-Y."/>
        </authorList>
    </citation>
    <scope>NUCLEOTIDE SEQUENCE [LARGE SCALE GENOMIC DNA]</scope>
    <source>
        <strain evidence="5">cv. Chang Bougi</strain>
        <strain evidence="4">cv. SW 3</strain>
        <tissue evidence="2">Leaf</tissue>
    </source>
</reference>
<dbReference type="Gene3D" id="3.10.10.10">
    <property type="entry name" value="HIV Type 1 Reverse Transcriptase, subunit A, domain 1"/>
    <property type="match status" value="1"/>
</dbReference>
<evidence type="ECO:0000259" key="1">
    <source>
        <dbReference type="Pfam" id="PF24626"/>
    </source>
</evidence>
<evidence type="ECO:0000313" key="4">
    <source>
        <dbReference type="Proteomes" id="UP000321393"/>
    </source>
</evidence>
<comment type="caution">
    <text evidence="2">The sequence shown here is derived from an EMBL/GenBank/DDBJ whole genome shotgun (WGS) entry which is preliminary data.</text>
</comment>